<dbReference type="PANTHER" id="PTHR33540:SF2">
    <property type="entry name" value="TRNA THREONYLCARBAMOYLADENOSINE BIOSYNTHESIS PROTEIN TSAE"/>
    <property type="match status" value="1"/>
</dbReference>
<dbReference type="EMBL" id="PSYR01000001">
    <property type="protein sequence ID" value="RCN59200.1"/>
    <property type="molecule type" value="Genomic_DNA"/>
</dbReference>
<dbReference type="PANTHER" id="PTHR33540">
    <property type="entry name" value="TRNA THREONYLCARBAMOYLADENOSINE BIOSYNTHESIS PROTEIN TSAE"/>
    <property type="match status" value="1"/>
</dbReference>
<evidence type="ECO:0000313" key="12">
    <source>
        <dbReference type="Proteomes" id="UP000253250"/>
    </source>
</evidence>
<proteinExistence type="inferred from homology"/>
<dbReference type="InterPro" id="IPR027417">
    <property type="entry name" value="P-loop_NTPase"/>
</dbReference>
<evidence type="ECO:0000256" key="4">
    <source>
        <dbReference type="ARBA" id="ARBA00022490"/>
    </source>
</evidence>
<evidence type="ECO:0000256" key="1">
    <source>
        <dbReference type="ARBA" id="ARBA00004496"/>
    </source>
</evidence>
<evidence type="ECO:0000256" key="2">
    <source>
        <dbReference type="ARBA" id="ARBA00007599"/>
    </source>
</evidence>
<dbReference type="Pfam" id="PF02367">
    <property type="entry name" value="TsaE"/>
    <property type="match status" value="1"/>
</dbReference>
<evidence type="ECO:0000313" key="11">
    <source>
        <dbReference type="EMBL" id="RCN59200.1"/>
    </source>
</evidence>
<keyword evidence="5" id="KW-0819">tRNA processing</keyword>
<dbReference type="Proteomes" id="UP000253250">
    <property type="component" value="Unassembled WGS sequence"/>
</dbReference>
<evidence type="ECO:0000256" key="3">
    <source>
        <dbReference type="ARBA" id="ARBA00019010"/>
    </source>
</evidence>
<evidence type="ECO:0000256" key="8">
    <source>
        <dbReference type="ARBA" id="ARBA00022840"/>
    </source>
</evidence>
<evidence type="ECO:0000256" key="10">
    <source>
        <dbReference type="ARBA" id="ARBA00032441"/>
    </source>
</evidence>
<dbReference type="GO" id="GO:0046872">
    <property type="term" value="F:metal ion binding"/>
    <property type="evidence" value="ECO:0007669"/>
    <property type="project" value="UniProtKB-KW"/>
</dbReference>
<keyword evidence="9" id="KW-0460">Magnesium</keyword>
<keyword evidence="4" id="KW-0963">Cytoplasm</keyword>
<name>A0A368HLM9_9GAMM</name>
<dbReference type="Gene3D" id="3.40.50.300">
    <property type="entry name" value="P-loop containing nucleotide triphosphate hydrolases"/>
    <property type="match status" value="1"/>
</dbReference>
<dbReference type="GO" id="GO:0005524">
    <property type="term" value="F:ATP binding"/>
    <property type="evidence" value="ECO:0007669"/>
    <property type="project" value="UniProtKB-KW"/>
</dbReference>
<evidence type="ECO:0000256" key="7">
    <source>
        <dbReference type="ARBA" id="ARBA00022741"/>
    </source>
</evidence>
<protein>
    <recommendedName>
        <fullName evidence="3">tRNA threonylcarbamoyladenosine biosynthesis protein TsaE</fullName>
    </recommendedName>
    <alternativeName>
        <fullName evidence="10">t(6)A37 threonylcarbamoyladenosine biosynthesis protein TsaE</fullName>
    </alternativeName>
</protein>
<comment type="subcellular location">
    <subcellularLocation>
        <location evidence="1">Cytoplasm</location>
    </subcellularLocation>
</comment>
<dbReference type="InterPro" id="IPR003442">
    <property type="entry name" value="T6A_TsaE"/>
</dbReference>
<comment type="caution">
    <text evidence="11">The sequence shown here is derived from an EMBL/GenBank/DDBJ whole genome shotgun (WGS) entry which is preliminary data.</text>
</comment>
<keyword evidence="8" id="KW-0067">ATP-binding</keyword>
<accession>A0A368HLM9</accession>
<dbReference type="GO" id="GO:0002949">
    <property type="term" value="P:tRNA threonylcarbamoyladenosine modification"/>
    <property type="evidence" value="ECO:0007669"/>
    <property type="project" value="InterPro"/>
</dbReference>
<comment type="similarity">
    <text evidence="2">Belongs to the TsaE family.</text>
</comment>
<dbReference type="NCBIfam" id="TIGR00150">
    <property type="entry name" value="T6A_YjeE"/>
    <property type="match status" value="1"/>
</dbReference>
<evidence type="ECO:0000256" key="5">
    <source>
        <dbReference type="ARBA" id="ARBA00022694"/>
    </source>
</evidence>
<keyword evidence="11" id="KW-0808">Transferase</keyword>
<sequence length="150" mass="16545">MLTMALPDVSQTMRLGQAFARTLRAGDQVVLRGELGCGKTTLAGAIIRALGAPGPVKSPTYTLVEEYELGGLRVVHADLYRLRVPAELETLGWWDYQDGRTLMLVEWPERAHGLLRADVDVWLTVTDHARQAHLQGMSPRGGEVVDSLRL</sequence>
<dbReference type="GO" id="GO:0005737">
    <property type="term" value="C:cytoplasm"/>
    <property type="evidence" value="ECO:0007669"/>
    <property type="project" value="UniProtKB-SubCell"/>
</dbReference>
<dbReference type="OrthoDB" id="9800307at2"/>
<dbReference type="AlphaFoldDB" id="A0A368HLM9"/>
<dbReference type="GO" id="GO:0016740">
    <property type="term" value="F:transferase activity"/>
    <property type="evidence" value="ECO:0007669"/>
    <property type="project" value="UniProtKB-KW"/>
</dbReference>
<reference evidence="11 12" key="1">
    <citation type="submission" date="2018-02" db="EMBL/GenBank/DDBJ databases">
        <title>Insights into the biology of acidophilic members of the Acidiferrobacteraceae family derived from comparative genomic analyses.</title>
        <authorList>
            <person name="Issotta F."/>
            <person name="Thyssen C."/>
            <person name="Mena C."/>
            <person name="Moya A."/>
            <person name="Bellenberg S."/>
            <person name="Sproer C."/>
            <person name="Covarrubias P.C."/>
            <person name="Sand W."/>
            <person name="Quatrini R."/>
            <person name="Vera M."/>
        </authorList>
    </citation>
    <scope>NUCLEOTIDE SEQUENCE [LARGE SCALE GENOMIC DNA]</scope>
    <source>
        <strain evidence="12">m-1</strain>
    </source>
</reference>
<evidence type="ECO:0000256" key="6">
    <source>
        <dbReference type="ARBA" id="ARBA00022723"/>
    </source>
</evidence>
<organism evidence="11 12">
    <name type="scientific">Acidiferrobacter thiooxydans</name>
    <dbReference type="NCBI Taxonomy" id="163359"/>
    <lineage>
        <taxon>Bacteria</taxon>
        <taxon>Pseudomonadati</taxon>
        <taxon>Pseudomonadota</taxon>
        <taxon>Gammaproteobacteria</taxon>
        <taxon>Acidiferrobacterales</taxon>
        <taxon>Acidiferrobacteraceae</taxon>
        <taxon>Acidiferrobacter</taxon>
    </lineage>
</organism>
<keyword evidence="6" id="KW-0479">Metal-binding</keyword>
<keyword evidence="7" id="KW-0547">Nucleotide-binding</keyword>
<keyword evidence="12" id="KW-1185">Reference proteome</keyword>
<dbReference type="SUPFAM" id="SSF52540">
    <property type="entry name" value="P-loop containing nucleoside triphosphate hydrolases"/>
    <property type="match status" value="1"/>
</dbReference>
<gene>
    <name evidence="11" type="ORF">C4900_05650</name>
</gene>
<evidence type="ECO:0000256" key="9">
    <source>
        <dbReference type="ARBA" id="ARBA00022842"/>
    </source>
</evidence>